<organism evidence="8 9">
    <name type="scientific">Falsigemmobacter intermedius</name>
    <dbReference type="NCBI Taxonomy" id="1553448"/>
    <lineage>
        <taxon>Bacteria</taxon>
        <taxon>Pseudomonadati</taxon>
        <taxon>Pseudomonadota</taxon>
        <taxon>Alphaproteobacteria</taxon>
        <taxon>Rhodobacterales</taxon>
        <taxon>Paracoccaceae</taxon>
        <taxon>Falsigemmobacter</taxon>
    </lineage>
</organism>
<dbReference type="UniPathway" id="UPA00557">
    <property type="reaction ID" value="UER00612"/>
</dbReference>
<comment type="catalytic activity">
    <reaction evidence="5">
        <text>sn-glycerol 3-phosphate + an acyl-CoA = a 1-acyl-sn-glycero-3-phosphate + CoA</text>
        <dbReference type="Rhea" id="RHEA:15325"/>
        <dbReference type="ChEBI" id="CHEBI:57287"/>
        <dbReference type="ChEBI" id="CHEBI:57597"/>
        <dbReference type="ChEBI" id="CHEBI:57970"/>
        <dbReference type="ChEBI" id="CHEBI:58342"/>
        <dbReference type="EC" id="2.3.1.15"/>
    </reaction>
</comment>
<evidence type="ECO:0000313" key="9">
    <source>
        <dbReference type="Proteomes" id="UP000287168"/>
    </source>
</evidence>
<evidence type="ECO:0000256" key="4">
    <source>
        <dbReference type="ARBA" id="ARBA00013432"/>
    </source>
</evidence>
<accession>A0A3S3WT26</accession>
<dbReference type="EC" id="2.3.1.15" evidence="3"/>
<gene>
    <name evidence="8" type="ORF">EP867_03590</name>
</gene>
<dbReference type="RefSeq" id="WP_128486841.1">
    <property type="nucleotide sequence ID" value="NZ_JBHLXB010000050.1"/>
</dbReference>
<dbReference type="PANTHER" id="PTHR12563">
    <property type="entry name" value="GLYCEROL-3-PHOSPHATE ACYLTRANSFERASE"/>
    <property type="match status" value="1"/>
</dbReference>
<dbReference type="Pfam" id="PF19277">
    <property type="entry name" value="GPAT_C"/>
    <property type="match status" value="1"/>
</dbReference>
<comment type="subcellular location">
    <subcellularLocation>
        <location evidence="1">Endomembrane system</location>
        <topology evidence="1">Peripheral membrane protein</topology>
    </subcellularLocation>
</comment>
<dbReference type="SUPFAM" id="SSF69593">
    <property type="entry name" value="Glycerol-3-phosphate (1)-acyltransferase"/>
    <property type="match status" value="1"/>
</dbReference>
<dbReference type="InterPro" id="IPR002123">
    <property type="entry name" value="Plipid/glycerol_acylTrfase"/>
</dbReference>
<keyword evidence="6" id="KW-1133">Transmembrane helix</keyword>
<feature type="domain" description="Phospholipid/glycerol acyltransferase" evidence="7">
    <location>
        <begin position="150"/>
        <end position="273"/>
    </location>
</feature>
<dbReference type="OrthoDB" id="335193at2"/>
<dbReference type="InterPro" id="IPR022284">
    <property type="entry name" value="GPAT/DHAPAT"/>
</dbReference>
<evidence type="ECO:0000313" key="8">
    <source>
        <dbReference type="EMBL" id="RWY43503.1"/>
    </source>
</evidence>
<dbReference type="GO" id="GO:0012505">
    <property type="term" value="C:endomembrane system"/>
    <property type="evidence" value="ECO:0007669"/>
    <property type="project" value="UniProtKB-SubCell"/>
</dbReference>
<evidence type="ECO:0000256" key="1">
    <source>
        <dbReference type="ARBA" id="ARBA00004184"/>
    </source>
</evidence>
<dbReference type="Proteomes" id="UP000287168">
    <property type="component" value="Unassembled WGS sequence"/>
</dbReference>
<sequence>MGTVELPVWLLVLILGFASVTFASHFLFPSVRWFVRRRMERLVLRMNQRLKRPIEPFKLLERQDLIQQLSYDPQVLDAVLYHAREDGLPRNVAFERARRYAREIVPAFSARTYFNVAGRVAKWLSLLMYRVDVSARDESALQHIPQDATVIFVMNHRSNMDYVLLTWVASSQMTLSYAVGEWARVWPLSGLIRAMGAYFIRRRNLNPLYRKVLERYVQTATQEGVAQAIFPEGRLSLDGRIAPARLGLLSYILSAAKSGGRPVVFVPVGLNYDRVLEDRLLVKAGETGERRFRAGLGGIMIYVARMFWRRLWGKWDGFGQAAVRYGEPVDLSALLKDEPDLSAEAMGHLLMARVGEALPVTPLPLIAAALSSGAMTRAALPAAFAGLRARLEARGTRLVLPEASAEVILEQGLTHLLQRRILEERPEGFLAVKAGLLDYYAASVWQILGDPR</sequence>
<dbReference type="Pfam" id="PF01553">
    <property type="entry name" value="Acyltransferase"/>
    <property type="match status" value="1"/>
</dbReference>
<keyword evidence="8" id="KW-0012">Acyltransferase</keyword>
<comment type="pathway">
    <text evidence="2">Phospholipid metabolism; CDP-diacylglycerol biosynthesis; CDP-diacylglycerol from sn-glycerol 3-phosphate: step 1/3.</text>
</comment>
<dbReference type="GO" id="GO:0004366">
    <property type="term" value="F:glycerol-3-phosphate O-acyltransferase activity"/>
    <property type="evidence" value="ECO:0007669"/>
    <property type="project" value="UniProtKB-EC"/>
</dbReference>
<evidence type="ECO:0000256" key="5">
    <source>
        <dbReference type="ARBA" id="ARBA00048427"/>
    </source>
</evidence>
<evidence type="ECO:0000256" key="3">
    <source>
        <dbReference type="ARBA" id="ARBA00013113"/>
    </source>
</evidence>
<comment type="caution">
    <text evidence="8">The sequence shown here is derived from an EMBL/GenBank/DDBJ whole genome shotgun (WGS) entry which is preliminary data.</text>
</comment>
<name>A0A3S3WT26_9RHOB</name>
<dbReference type="EMBL" id="SBLC01000004">
    <property type="protein sequence ID" value="RWY43503.1"/>
    <property type="molecule type" value="Genomic_DNA"/>
</dbReference>
<feature type="transmembrane region" description="Helical" evidence="6">
    <location>
        <begin position="6"/>
        <end position="28"/>
    </location>
</feature>
<protein>
    <recommendedName>
        <fullName evidence="4">Glycerol-3-phosphate acyltransferase</fullName>
        <ecNumber evidence="3">2.3.1.15</ecNumber>
    </recommendedName>
</protein>
<dbReference type="GO" id="GO:0016024">
    <property type="term" value="P:CDP-diacylglycerol biosynthetic process"/>
    <property type="evidence" value="ECO:0007669"/>
    <property type="project" value="UniProtKB-UniPathway"/>
</dbReference>
<dbReference type="AlphaFoldDB" id="A0A3S3WT26"/>
<keyword evidence="8" id="KW-0808">Transferase</keyword>
<keyword evidence="6" id="KW-0812">Transmembrane</keyword>
<keyword evidence="6" id="KW-0472">Membrane</keyword>
<evidence type="ECO:0000256" key="2">
    <source>
        <dbReference type="ARBA" id="ARBA00004765"/>
    </source>
</evidence>
<dbReference type="PANTHER" id="PTHR12563:SF17">
    <property type="entry name" value="DIHYDROXYACETONE PHOSPHATE ACYLTRANSFERASE"/>
    <property type="match status" value="1"/>
</dbReference>
<dbReference type="SMART" id="SM00563">
    <property type="entry name" value="PlsC"/>
    <property type="match status" value="1"/>
</dbReference>
<proteinExistence type="predicted"/>
<evidence type="ECO:0000259" key="7">
    <source>
        <dbReference type="SMART" id="SM00563"/>
    </source>
</evidence>
<evidence type="ECO:0000256" key="6">
    <source>
        <dbReference type="SAM" id="Phobius"/>
    </source>
</evidence>
<dbReference type="InterPro" id="IPR045520">
    <property type="entry name" value="GPAT/DHAPAT_C"/>
</dbReference>
<keyword evidence="9" id="KW-1185">Reference proteome</keyword>
<reference evidence="8 9" key="1">
    <citation type="journal article" date="2015" name="Int. J. Syst. Evol. Microbiol.">
        <title>Gemmobacter intermedius sp. nov., isolated from a white stork (Ciconia ciconia).</title>
        <authorList>
            <person name="Kampfer P."/>
            <person name="Jerzak L."/>
            <person name="Wilharm G."/>
            <person name="Golke J."/>
            <person name="Busse H.J."/>
            <person name="Glaeser S.P."/>
        </authorList>
    </citation>
    <scope>NUCLEOTIDE SEQUENCE [LARGE SCALE GENOMIC DNA]</scope>
    <source>
        <strain evidence="8 9">119/4</strain>
    </source>
</reference>